<dbReference type="KEGG" id="haad:MW046_00810"/>
<evidence type="ECO:0000256" key="2">
    <source>
        <dbReference type="SAM" id="Phobius"/>
    </source>
</evidence>
<accession>A0A8U0A3J1</accession>
<dbReference type="AlphaFoldDB" id="A0A8U0A3J1"/>
<feature type="transmembrane region" description="Helical" evidence="2">
    <location>
        <begin position="192"/>
        <end position="214"/>
    </location>
</feature>
<dbReference type="RefSeq" id="WP_247993678.1">
    <property type="nucleotide sequence ID" value="NZ_CP096019.1"/>
</dbReference>
<dbReference type="InterPro" id="IPR014470">
    <property type="entry name" value="UCP01500"/>
</dbReference>
<evidence type="ECO:0000256" key="1">
    <source>
        <dbReference type="SAM" id="MobiDB-lite"/>
    </source>
</evidence>
<dbReference type="Proteomes" id="UP000831768">
    <property type="component" value="Chromosome"/>
</dbReference>
<feature type="transmembrane region" description="Helical" evidence="2">
    <location>
        <begin position="79"/>
        <end position="95"/>
    </location>
</feature>
<sequence>MTTDEGRDFDPESPEEREIGREMVDQSVGLGSVAAHLYRGEMDRVTTWRQRLDETINWVVTILAAIIVYAFSAQGRDEIILAGIVVITVFLGVEARRYQDYDVFRARARMLQQNLFANALDPSLGVEHRTWRRDLSNDYRHPTTKVPFAEALARRLRRVYLPLITLLIASWLFKVTALSTDSWESTAAVGTVPGTVIGVVVALYYVAVVLITVWPRDRQAKGEFEDREYGEWKRNE</sequence>
<feature type="transmembrane region" description="Helical" evidence="2">
    <location>
        <begin position="55"/>
        <end position="73"/>
    </location>
</feature>
<keyword evidence="4" id="KW-1185">Reference proteome</keyword>
<proteinExistence type="predicted"/>
<dbReference type="Pfam" id="PF10028">
    <property type="entry name" value="DUF2270"/>
    <property type="match status" value="1"/>
</dbReference>
<evidence type="ECO:0000313" key="4">
    <source>
        <dbReference type="Proteomes" id="UP000831768"/>
    </source>
</evidence>
<reference evidence="3" key="1">
    <citation type="submission" date="2022-04" db="EMBL/GenBank/DDBJ databases">
        <title>Halocatena sp. nov., isolated from a salt lake.</title>
        <authorList>
            <person name="Cui H.-L."/>
        </authorList>
    </citation>
    <scope>NUCLEOTIDE SEQUENCE</scope>
    <source>
        <strain evidence="3">AD-1</strain>
    </source>
</reference>
<feature type="region of interest" description="Disordered" evidence="1">
    <location>
        <begin position="1"/>
        <end position="21"/>
    </location>
</feature>
<protein>
    <submittedName>
        <fullName evidence="3">DUF2270 domain-containing protein</fullName>
    </submittedName>
</protein>
<gene>
    <name evidence="3" type="ORF">MW046_00810</name>
</gene>
<evidence type="ECO:0000313" key="3">
    <source>
        <dbReference type="EMBL" id="UPM43008.1"/>
    </source>
</evidence>
<dbReference type="EMBL" id="CP096019">
    <property type="protein sequence ID" value="UPM43008.1"/>
    <property type="molecule type" value="Genomic_DNA"/>
</dbReference>
<keyword evidence="2" id="KW-0472">Membrane</keyword>
<name>A0A8U0A3J1_9EURY</name>
<keyword evidence="2" id="KW-0812">Transmembrane</keyword>
<dbReference type="GeneID" id="71926543"/>
<organism evidence="3 4">
    <name type="scientific">Halocatena salina</name>
    <dbReference type="NCBI Taxonomy" id="2934340"/>
    <lineage>
        <taxon>Archaea</taxon>
        <taxon>Methanobacteriati</taxon>
        <taxon>Methanobacteriota</taxon>
        <taxon>Stenosarchaea group</taxon>
        <taxon>Halobacteria</taxon>
        <taxon>Halobacteriales</taxon>
        <taxon>Natronomonadaceae</taxon>
        <taxon>Halocatena</taxon>
    </lineage>
</organism>
<keyword evidence="2" id="KW-1133">Transmembrane helix</keyword>
<feature type="transmembrane region" description="Helical" evidence="2">
    <location>
        <begin position="159"/>
        <end position="180"/>
    </location>
</feature>